<dbReference type="Proteomes" id="UP000000503">
    <property type="component" value="Chromosome"/>
</dbReference>
<sequence>MVEDWYTSALPLNHDRKTPLPKEYIITEPYLYLLQGQTLADIPPEKRTSSIYITVDCPMVDTNNRILGVATADLTLGFLETLLKDVKITEHSQLFLLDPATGRYLYAQNQEYIFQPYRKDSADDAQKPAFLSWVTKLNQSLPAGTIDRIERIEINGSSHTIYYGYTNFGYLFTFAIPDKEAFRDLDMAMVQFRIASILVSLVIIVVLLILINSITVPILTIIGQANTIAQGKLFNHIDEHSAGRSDEIGDLARSLQNMTEELSKIVSQVRQASNDIVFASRDLSNSAQNLSSGTSEQASVAEEVASSVEQMASNIAMTADHAKETDLIARSAAERAIQSKEAVQNAILVMNKIAEKVLVIEEIARQTDLLALNAAIEAARAGEHGKGFAVVAQEVRRLAERSKNAATEIIALSQETASVSSETGRILEALVPDIQKTARLIQEISRAAIEQSAGVGQINNAMTQLDQVVQQNAAMAEEIASTSESLADMARDLQSLMDFFKLQADT</sequence>
<evidence type="ECO:0000259" key="6">
    <source>
        <dbReference type="PROSITE" id="PS50885"/>
    </source>
</evidence>
<dbReference type="CDD" id="cd11386">
    <property type="entry name" value="MCP_signal"/>
    <property type="match status" value="1"/>
</dbReference>
<dbReference type="PANTHER" id="PTHR43531">
    <property type="entry name" value="PROTEIN ICFG"/>
    <property type="match status" value="1"/>
</dbReference>
<keyword evidence="4" id="KW-0812">Transmembrane</keyword>
<dbReference type="SUPFAM" id="SSF58104">
    <property type="entry name" value="Methyl-accepting chemotaxis protein (MCP) signaling domain"/>
    <property type="match status" value="1"/>
</dbReference>
<dbReference type="GO" id="GO:0007165">
    <property type="term" value="P:signal transduction"/>
    <property type="evidence" value="ECO:0007669"/>
    <property type="project" value="UniProtKB-KW"/>
</dbReference>
<dbReference type="GO" id="GO:0004888">
    <property type="term" value="F:transmembrane signaling receptor activity"/>
    <property type="evidence" value="ECO:0007669"/>
    <property type="project" value="TreeGrafter"/>
</dbReference>
<dbReference type="eggNOG" id="COG0840">
    <property type="taxonomic scope" value="Bacteria"/>
</dbReference>
<dbReference type="EMBL" id="CP002868">
    <property type="protein sequence ID" value="AEJ20122.1"/>
    <property type="molecule type" value="Genomic_DNA"/>
</dbReference>
<name>F8EXV8_GRAC1</name>
<dbReference type="CDD" id="cd06225">
    <property type="entry name" value="HAMP"/>
    <property type="match status" value="1"/>
</dbReference>
<dbReference type="GO" id="GO:0005886">
    <property type="term" value="C:plasma membrane"/>
    <property type="evidence" value="ECO:0007669"/>
    <property type="project" value="TreeGrafter"/>
</dbReference>
<dbReference type="KEGG" id="scd:Spica_1994"/>
<dbReference type="STRING" id="744872.Spica_1994"/>
<keyword evidence="8" id="KW-1185">Reference proteome</keyword>
<gene>
    <name evidence="7" type="ordered locus">Spica_1994</name>
</gene>
<comment type="similarity">
    <text evidence="2">Belongs to the methyl-accepting chemotaxis (MCP) protein family.</text>
</comment>
<evidence type="ECO:0000256" key="3">
    <source>
        <dbReference type="PROSITE-ProRule" id="PRU00284"/>
    </source>
</evidence>
<dbReference type="Pfam" id="PF00015">
    <property type="entry name" value="MCPsignal"/>
    <property type="match status" value="1"/>
</dbReference>
<feature type="domain" description="Methyl-accepting transducer" evidence="5">
    <location>
        <begin position="265"/>
        <end position="487"/>
    </location>
</feature>
<keyword evidence="1" id="KW-0145">Chemotaxis</keyword>
<dbReference type="AlphaFoldDB" id="F8EXV8"/>
<keyword evidence="4" id="KW-1133">Transmembrane helix</keyword>
<dbReference type="InterPro" id="IPR051310">
    <property type="entry name" value="MCP_chemotaxis"/>
</dbReference>
<dbReference type="Pfam" id="PF00672">
    <property type="entry name" value="HAMP"/>
    <property type="match status" value="1"/>
</dbReference>
<feature type="transmembrane region" description="Helical" evidence="4">
    <location>
        <begin position="192"/>
        <end position="211"/>
    </location>
</feature>
<organism evidence="7 8">
    <name type="scientific">Gracilinema caldarium (strain ATCC 51460 / DSM 7334 / H1)</name>
    <name type="common">Treponema caldarium</name>
    <dbReference type="NCBI Taxonomy" id="744872"/>
    <lineage>
        <taxon>Bacteria</taxon>
        <taxon>Pseudomonadati</taxon>
        <taxon>Spirochaetota</taxon>
        <taxon>Spirochaetia</taxon>
        <taxon>Spirochaetales</taxon>
        <taxon>Breznakiellaceae</taxon>
        <taxon>Gracilinema</taxon>
    </lineage>
</organism>
<reference evidence="8" key="1">
    <citation type="journal article" date="2013" name="Stand. Genomic Sci.">
        <title>Genome sequence of the thermophilic fresh-water bacterium Spirochaeta caldaria type strain (H1(T)), reclassification of Spirochaeta caldaria, Spirochaeta stenostrepta, and Spirochaeta zuelzerae in the genus Treponema as Treponema caldaria comb. nov., Treponema stenostrepta comb. nov., and Treponema zuelzerae comb. nov., and emendation of the genus Treponema.</title>
        <authorList>
            <person name="Abt B."/>
            <person name="Goker M."/>
            <person name="Scheuner C."/>
            <person name="Han C."/>
            <person name="Lu M."/>
            <person name="Misra M."/>
            <person name="Lapidus A."/>
            <person name="Nolan M."/>
            <person name="Lucas S."/>
            <person name="Hammon N."/>
            <person name="Deshpande S."/>
            <person name="Cheng J.F."/>
            <person name="Tapia R."/>
            <person name="Goodwin L.A."/>
            <person name="Pitluck S."/>
            <person name="Liolios K."/>
            <person name="Pagani I."/>
            <person name="Ivanova N."/>
            <person name="Mavromatis K."/>
            <person name="Mikhailova N."/>
            <person name="Huntemann M."/>
            <person name="Pati A."/>
            <person name="Chen A."/>
            <person name="Palaniappan K."/>
            <person name="Land M."/>
            <person name="Hauser L."/>
            <person name="Jeffries C.D."/>
            <person name="Rohde M."/>
            <person name="Spring S."/>
            <person name="Gronow S."/>
            <person name="Detter J.C."/>
            <person name="Bristow J."/>
            <person name="Eisen J.A."/>
            <person name="Markowitz V."/>
            <person name="Hugenholtz P."/>
            <person name="Kyrpides N.C."/>
            <person name="Woyke T."/>
            <person name="Klenk H.P."/>
        </authorList>
    </citation>
    <scope>NUCLEOTIDE SEQUENCE</scope>
    <source>
        <strain evidence="8">ATCC 51460 / DSM 7334 / H1</strain>
    </source>
</reference>
<evidence type="ECO:0000256" key="4">
    <source>
        <dbReference type="SAM" id="Phobius"/>
    </source>
</evidence>
<dbReference type="PANTHER" id="PTHR43531:SF11">
    <property type="entry name" value="METHYL-ACCEPTING CHEMOTAXIS PROTEIN 3"/>
    <property type="match status" value="1"/>
</dbReference>
<proteinExistence type="inferred from homology"/>
<dbReference type="Gene3D" id="1.10.287.950">
    <property type="entry name" value="Methyl-accepting chemotaxis protein"/>
    <property type="match status" value="1"/>
</dbReference>
<dbReference type="SMART" id="SM00283">
    <property type="entry name" value="MA"/>
    <property type="match status" value="1"/>
</dbReference>
<dbReference type="InterPro" id="IPR003660">
    <property type="entry name" value="HAMP_dom"/>
</dbReference>
<dbReference type="SMART" id="SM00304">
    <property type="entry name" value="HAMP"/>
    <property type="match status" value="2"/>
</dbReference>
<dbReference type="PROSITE" id="PS50111">
    <property type="entry name" value="CHEMOTAXIS_TRANSDUC_2"/>
    <property type="match status" value="1"/>
</dbReference>
<dbReference type="InterPro" id="IPR004089">
    <property type="entry name" value="MCPsignal_dom"/>
</dbReference>
<evidence type="ECO:0000259" key="5">
    <source>
        <dbReference type="PROSITE" id="PS50111"/>
    </source>
</evidence>
<keyword evidence="3" id="KW-0807">Transducer</keyword>
<dbReference type="GO" id="GO:0006935">
    <property type="term" value="P:chemotaxis"/>
    <property type="evidence" value="ECO:0007669"/>
    <property type="project" value="UniProtKB-KW"/>
</dbReference>
<dbReference type="Gene3D" id="3.30.450.20">
    <property type="entry name" value="PAS domain"/>
    <property type="match status" value="1"/>
</dbReference>
<evidence type="ECO:0000256" key="1">
    <source>
        <dbReference type="ARBA" id="ARBA00022500"/>
    </source>
</evidence>
<accession>F8EXV8</accession>
<dbReference type="PROSITE" id="PS50885">
    <property type="entry name" value="HAMP"/>
    <property type="match status" value="1"/>
</dbReference>
<feature type="domain" description="HAMP" evidence="6">
    <location>
        <begin position="212"/>
        <end position="267"/>
    </location>
</feature>
<evidence type="ECO:0000256" key="2">
    <source>
        <dbReference type="ARBA" id="ARBA00029447"/>
    </source>
</evidence>
<dbReference type="HOGENOM" id="CLU_000445_107_12_12"/>
<evidence type="ECO:0000313" key="8">
    <source>
        <dbReference type="Proteomes" id="UP000000503"/>
    </source>
</evidence>
<dbReference type="OrthoDB" id="334703at2"/>
<evidence type="ECO:0000313" key="7">
    <source>
        <dbReference type="EMBL" id="AEJ20122.1"/>
    </source>
</evidence>
<keyword evidence="4" id="KW-0472">Membrane</keyword>
<protein>
    <submittedName>
        <fullName evidence="7">Methyl-accepting chemotaxis sensory transducer</fullName>
    </submittedName>
</protein>